<feature type="compositionally biased region" description="Low complexity" evidence="1">
    <location>
        <begin position="44"/>
        <end position="56"/>
    </location>
</feature>
<evidence type="ECO:0000313" key="2">
    <source>
        <dbReference type="EMBL" id="SJL18252.1"/>
    </source>
</evidence>
<keyword evidence="3" id="KW-1185">Reference proteome</keyword>
<dbReference type="Proteomes" id="UP000219338">
    <property type="component" value="Unassembled WGS sequence"/>
</dbReference>
<proteinExistence type="predicted"/>
<name>A0A284SB81_ARMOS</name>
<dbReference type="OrthoDB" id="10475706at2759"/>
<evidence type="ECO:0000256" key="1">
    <source>
        <dbReference type="SAM" id="MobiDB-lite"/>
    </source>
</evidence>
<evidence type="ECO:0000313" key="3">
    <source>
        <dbReference type="Proteomes" id="UP000219338"/>
    </source>
</evidence>
<organism evidence="2 3">
    <name type="scientific">Armillaria ostoyae</name>
    <name type="common">Armillaria root rot fungus</name>
    <dbReference type="NCBI Taxonomy" id="47428"/>
    <lineage>
        <taxon>Eukaryota</taxon>
        <taxon>Fungi</taxon>
        <taxon>Dikarya</taxon>
        <taxon>Basidiomycota</taxon>
        <taxon>Agaricomycotina</taxon>
        <taxon>Agaricomycetes</taxon>
        <taxon>Agaricomycetidae</taxon>
        <taxon>Agaricales</taxon>
        <taxon>Marasmiineae</taxon>
        <taxon>Physalacriaceae</taxon>
        <taxon>Armillaria</taxon>
    </lineage>
</organism>
<accession>A0A284SB81</accession>
<feature type="region of interest" description="Disordered" evidence="1">
    <location>
        <begin position="44"/>
        <end position="115"/>
    </location>
</feature>
<gene>
    <name evidence="2" type="ORF">ARMOST_21834</name>
</gene>
<dbReference type="AlphaFoldDB" id="A0A284SB81"/>
<dbReference type="EMBL" id="FUEG01000056">
    <property type="protein sequence ID" value="SJL18252.1"/>
    <property type="molecule type" value="Genomic_DNA"/>
</dbReference>
<protein>
    <submittedName>
        <fullName evidence="2">Uncharacterized protein</fullName>
    </submittedName>
</protein>
<sequence>MMMEMTDFICIASPTASNIDFAVSNGCITQAEADSLQQKLSSLQSTPAPACPSAFIPSPPPAPPASMENSGANIPPPPGVGANSIRTLVRRGRRASLGSFGRGEHGSRGRTIRGQ</sequence>
<reference evidence="3" key="1">
    <citation type="journal article" date="2017" name="Nat. Ecol. Evol.">
        <title>Genome expansion and lineage-specific genetic innovations in the forest pathogenic fungi Armillaria.</title>
        <authorList>
            <person name="Sipos G."/>
            <person name="Prasanna A.N."/>
            <person name="Walter M.C."/>
            <person name="O'Connor E."/>
            <person name="Balint B."/>
            <person name="Krizsan K."/>
            <person name="Kiss B."/>
            <person name="Hess J."/>
            <person name="Varga T."/>
            <person name="Slot J."/>
            <person name="Riley R."/>
            <person name="Boka B."/>
            <person name="Rigling D."/>
            <person name="Barry K."/>
            <person name="Lee J."/>
            <person name="Mihaltcheva S."/>
            <person name="LaButti K."/>
            <person name="Lipzen A."/>
            <person name="Waldron R."/>
            <person name="Moloney N.M."/>
            <person name="Sperisen C."/>
            <person name="Kredics L."/>
            <person name="Vagvoelgyi C."/>
            <person name="Patrignani A."/>
            <person name="Fitzpatrick D."/>
            <person name="Nagy I."/>
            <person name="Doyle S."/>
            <person name="Anderson J.B."/>
            <person name="Grigoriev I.V."/>
            <person name="Gueldener U."/>
            <person name="Muensterkoetter M."/>
            <person name="Nagy L.G."/>
        </authorList>
    </citation>
    <scope>NUCLEOTIDE SEQUENCE [LARGE SCALE GENOMIC DNA]</scope>
    <source>
        <strain evidence="3">C18/9</strain>
    </source>
</reference>